<reference evidence="7 8" key="1">
    <citation type="submission" date="2015-08" db="EMBL/GenBank/DDBJ databases">
        <title>Genomic sequence of Lactobacillus heilongjiangensis DSM 28069, isolated from Chinese traditional pickle.</title>
        <authorList>
            <person name="Jiang X."/>
            <person name="Zheng B."/>
            <person name="Cheng H."/>
        </authorList>
    </citation>
    <scope>NUCLEOTIDE SEQUENCE [LARGE SCALE GENOMIC DNA]</scope>
    <source>
        <strain evidence="7 8">DSM 28069</strain>
    </source>
</reference>
<dbReference type="OrthoDB" id="2112130at2"/>
<keyword evidence="5" id="KW-0236">DNA replication inhibitor</keyword>
<keyword evidence="2" id="KW-0235">DNA replication</keyword>
<gene>
    <name evidence="7" type="ORF">JP39_02515</name>
</gene>
<feature type="coiled-coil region" evidence="6">
    <location>
        <begin position="10"/>
        <end position="58"/>
    </location>
</feature>
<dbReference type="InterPro" id="IPR010377">
    <property type="entry name" value="YabA"/>
</dbReference>
<dbReference type="GO" id="GO:0006260">
    <property type="term" value="P:DNA replication"/>
    <property type="evidence" value="ECO:0007669"/>
    <property type="project" value="UniProtKB-KW"/>
</dbReference>
<organism evidence="7 8">
    <name type="scientific">Companilactobacillus heilongjiangensis</name>
    <dbReference type="NCBI Taxonomy" id="1074467"/>
    <lineage>
        <taxon>Bacteria</taxon>
        <taxon>Bacillati</taxon>
        <taxon>Bacillota</taxon>
        <taxon>Bacilli</taxon>
        <taxon>Lactobacillales</taxon>
        <taxon>Lactobacillaceae</taxon>
        <taxon>Companilactobacillus</taxon>
    </lineage>
</organism>
<evidence type="ECO:0000313" key="7">
    <source>
        <dbReference type="EMBL" id="ALB28346.1"/>
    </source>
</evidence>
<name>A0A0K2LAM6_9LACO</name>
<accession>A0A0K2LAM6</accession>
<keyword evidence="4" id="KW-0862">Zinc</keyword>
<dbReference type="AlphaFoldDB" id="A0A0K2LAM6"/>
<dbReference type="GO" id="GO:0046872">
    <property type="term" value="F:metal ion binding"/>
    <property type="evidence" value="ECO:0007669"/>
    <property type="project" value="UniProtKB-KW"/>
</dbReference>
<keyword evidence="6" id="KW-0175">Coiled coil</keyword>
<evidence type="ECO:0000256" key="5">
    <source>
        <dbReference type="ARBA" id="ARBA00022880"/>
    </source>
</evidence>
<dbReference type="Pfam" id="PF06156">
    <property type="entry name" value="YabA"/>
    <property type="match status" value="1"/>
</dbReference>
<keyword evidence="1" id="KW-0963">Cytoplasm</keyword>
<evidence type="ECO:0000256" key="4">
    <source>
        <dbReference type="ARBA" id="ARBA00022833"/>
    </source>
</evidence>
<dbReference type="EMBL" id="CP012559">
    <property type="protein sequence ID" value="ALB28346.1"/>
    <property type="molecule type" value="Genomic_DNA"/>
</dbReference>
<dbReference type="STRING" id="1074467.JP39_02515"/>
<keyword evidence="8" id="KW-1185">Reference proteome</keyword>
<evidence type="ECO:0000256" key="1">
    <source>
        <dbReference type="ARBA" id="ARBA00022490"/>
    </source>
</evidence>
<dbReference type="KEGG" id="lhi:JP39_02515"/>
<proteinExistence type="predicted"/>
<dbReference type="GO" id="GO:0008156">
    <property type="term" value="P:negative regulation of DNA replication"/>
    <property type="evidence" value="ECO:0007669"/>
    <property type="project" value="UniProtKB-KW"/>
</dbReference>
<evidence type="ECO:0000256" key="6">
    <source>
        <dbReference type="SAM" id="Coils"/>
    </source>
</evidence>
<protein>
    <recommendedName>
        <fullName evidence="9">DNA replication initiation control protein YabA</fullName>
    </recommendedName>
</protein>
<sequence length="121" mass="14368">MAEKDLYDEFETITNQLNDITKKVSLLKEELSKALEEKEELKIENQNLRKHLEKMGYEDKDIKGNELSYSRLNLESLYRKGFHVCQQFYGTHRKDKEECIFCTNVLYGSNDKGKKKKVNIR</sequence>
<dbReference type="Proteomes" id="UP000061546">
    <property type="component" value="Chromosome"/>
</dbReference>
<dbReference type="RefSeq" id="WP_041498778.1">
    <property type="nucleotide sequence ID" value="NZ_BJDV01000007.1"/>
</dbReference>
<evidence type="ECO:0000256" key="3">
    <source>
        <dbReference type="ARBA" id="ARBA00022723"/>
    </source>
</evidence>
<evidence type="ECO:0000256" key="2">
    <source>
        <dbReference type="ARBA" id="ARBA00022705"/>
    </source>
</evidence>
<keyword evidence="3" id="KW-0479">Metal-binding</keyword>
<dbReference type="PIRSF" id="PIRSF021439">
    <property type="entry name" value="DUF972"/>
    <property type="match status" value="1"/>
</dbReference>
<evidence type="ECO:0008006" key="9">
    <source>
        <dbReference type="Google" id="ProtNLM"/>
    </source>
</evidence>
<evidence type="ECO:0000313" key="8">
    <source>
        <dbReference type="Proteomes" id="UP000061546"/>
    </source>
</evidence>